<accession>A0A5C5URR8</accession>
<keyword evidence="1" id="KW-0732">Signal</keyword>
<reference evidence="2 3" key="1">
    <citation type="submission" date="2019-08" db="EMBL/GenBank/DDBJ databases">
        <authorList>
            <person name="Lei W."/>
        </authorList>
    </citation>
    <scope>NUCLEOTIDE SEQUENCE [LARGE SCALE GENOMIC DNA]</scope>
    <source>
        <strain evidence="2 3">CCUG 58627</strain>
    </source>
</reference>
<name>A0A5C5URR8_9CORY</name>
<dbReference type="OrthoDB" id="4566419at2"/>
<dbReference type="Proteomes" id="UP000320791">
    <property type="component" value="Unassembled WGS sequence"/>
</dbReference>
<dbReference type="EMBL" id="VOHM01000003">
    <property type="protein sequence ID" value="TWT28698.1"/>
    <property type="molecule type" value="Genomic_DNA"/>
</dbReference>
<protein>
    <submittedName>
        <fullName evidence="2">Uncharacterized protein</fullName>
    </submittedName>
</protein>
<evidence type="ECO:0000313" key="3">
    <source>
        <dbReference type="Proteomes" id="UP000320791"/>
    </source>
</evidence>
<keyword evidence="3" id="KW-1185">Reference proteome</keyword>
<sequence length="291" mass="30871">MHARTRILTAVIAALLLTSCSDEAPSEPPIAVEADAVKISLVDGGSGSKQPIRFKPTATPQQATLIIDDGFHQTTSTGDDTPEETHTMKLPVTAEATEQRKVTLTVGTPTYSDTTLNDELATAQGFAVSWEGDDTGRIHTLVFSAPDEATDTARAATERFLQHVINLPVVFPGEDIGTGAKWKVESRVSGASTLLQTTTYTVKSIAGSVVELDVQVEQRPAVSKLSITGADGQPTGDLQVLDSTTNSKGTIKVDLSKPLPEGDVQFTTTVEYGGDSDVTVTQKATTRIQFQ</sequence>
<feature type="chain" id="PRO_5038775794" evidence="1">
    <location>
        <begin position="25"/>
        <end position="291"/>
    </location>
</feature>
<dbReference type="PROSITE" id="PS51257">
    <property type="entry name" value="PROKAR_LIPOPROTEIN"/>
    <property type="match status" value="1"/>
</dbReference>
<gene>
    <name evidence="2" type="ORF">FRX94_02070</name>
</gene>
<dbReference type="AlphaFoldDB" id="A0A5C5URR8"/>
<evidence type="ECO:0000256" key="1">
    <source>
        <dbReference type="SAM" id="SignalP"/>
    </source>
</evidence>
<proteinExistence type="predicted"/>
<feature type="signal peptide" evidence="1">
    <location>
        <begin position="1"/>
        <end position="24"/>
    </location>
</feature>
<comment type="caution">
    <text evidence="2">The sequence shown here is derived from an EMBL/GenBank/DDBJ whole genome shotgun (WGS) entry which is preliminary data.</text>
</comment>
<organism evidence="2 3">
    <name type="scientific">Corynebacterium canis</name>
    <dbReference type="NCBI Taxonomy" id="679663"/>
    <lineage>
        <taxon>Bacteria</taxon>
        <taxon>Bacillati</taxon>
        <taxon>Actinomycetota</taxon>
        <taxon>Actinomycetes</taxon>
        <taxon>Mycobacteriales</taxon>
        <taxon>Corynebacteriaceae</taxon>
        <taxon>Corynebacterium</taxon>
    </lineage>
</organism>
<dbReference type="RefSeq" id="WP_146323459.1">
    <property type="nucleotide sequence ID" value="NZ_BAABLR010000027.1"/>
</dbReference>
<evidence type="ECO:0000313" key="2">
    <source>
        <dbReference type="EMBL" id="TWT28698.1"/>
    </source>
</evidence>